<proteinExistence type="predicted"/>
<organism evidence="2 3">
    <name type="scientific">Trichophyton equinum (strain ATCC MYA-4606 / CBS 127.97)</name>
    <name type="common">Horse ringworm fungus</name>
    <dbReference type="NCBI Taxonomy" id="559882"/>
    <lineage>
        <taxon>Eukaryota</taxon>
        <taxon>Fungi</taxon>
        <taxon>Dikarya</taxon>
        <taxon>Ascomycota</taxon>
        <taxon>Pezizomycotina</taxon>
        <taxon>Eurotiomycetes</taxon>
        <taxon>Eurotiomycetidae</taxon>
        <taxon>Onygenales</taxon>
        <taxon>Arthrodermataceae</taxon>
        <taxon>Trichophyton</taxon>
    </lineage>
</organism>
<sequence>MSNAGPSWISTSAIVKLTRSLQIDHADSSAIILPGELSTSAQSTERARGKKIRKRVLVGSSSKGGTRSCQLHASGSWYNVLFNASLSLLDPFREYAESSLIRRRAKNQGYVHNNTKREESYFSLLSSGAGL</sequence>
<feature type="region of interest" description="Disordered" evidence="1">
    <location>
        <begin position="41"/>
        <end position="67"/>
    </location>
</feature>
<dbReference type="Proteomes" id="UP000009169">
    <property type="component" value="Unassembled WGS sequence"/>
</dbReference>
<reference evidence="3" key="1">
    <citation type="journal article" date="2012" name="MBio">
        <title>Comparative genome analysis of Trichophyton rubrum and related dermatophytes reveals candidate genes involved in infection.</title>
        <authorList>
            <person name="Martinez D.A."/>
            <person name="Oliver B.G."/>
            <person name="Graeser Y."/>
            <person name="Goldberg J.M."/>
            <person name="Li W."/>
            <person name="Martinez-Rossi N.M."/>
            <person name="Monod M."/>
            <person name="Shelest E."/>
            <person name="Barton R.C."/>
            <person name="Birch E."/>
            <person name="Brakhage A.A."/>
            <person name="Chen Z."/>
            <person name="Gurr S.J."/>
            <person name="Heiman D."/>
            <person name="Heitman J."/>
            <person name="Kosti I."/>
            <person name="Rossi A."/>
            <person name="Saif S."/>
            <person name="Samalova M."/>
            <person name="Saunders C.W."/>
            <person name="Shea T."/>
            <person name="Summerbell R.C."/>
            <person name="Xu J."/>
            <person name="Young S."/>
            <person name="Zeng Q."/>
            <person name="Birren B.W."/>
            <person name="Cuomo C.A."/>
            <person name="White T.C."/>
        </authorList>
    </citation>
    <scope>NUCLEOTIDE SEQUENCE [LARGE SCALE GENOMIC DNA]</scope>
    <source>
        <strain evidence="3">ATCC MYA-4606 / CBS 127.97</strain>
    </source>
</reference>
<evidence type="ECO:0000313" key="2">
    <source>
        <dbReference type="EMBL" id="EGE06318.1"/>
    </source>
</evidence>
<dbReference type="AlphaFoldDB" id="F2PWQ0"/>
<dbReference type="EMBL" id="DS995746">
    <property type="protein sequence ID" value="EGE06318.1"/>
    <property type="molecule type" value="Genomic_DNA"/>
</dbReference>
<evidence type="ECO:0000256" key="1">
    <source>
        <dbReference type="SAM" id="MobiDB-lite"/>
    </source>
</evidence>
<gene>
    <name evidence="2" type="ORF">TEQG_05321</name>
</gene>
<keyword evidence="3" id="KW-1185">Reference proteome</keyword>
<dbReference type="HOGENOM" id="CLU_1929090_0_0_1"/>
<protein>
    <submittedName>
        <fullName evidence="2">Uncharacterized protein</fullName>
    </submittedName>
</protein>
<evidence type="ECO:0000313" key="3">
    <source>
        <dbReference type="Proteomes" id="UP000009169"/>
    </source>
</evidence>
<accession>F2PWQ0</accession>
<name>F2PWQ0_TRIEC</name>
<dbReference type="VEuPathDB" id="FungiDB:TEQG_05321"/>